<evidence type="ECO:0000256" key="7">
    <source>
        <dbReference type="ARBA" id="ARBA00022741"/>
    </source>
</evidence>
<dbReference type="GO" id="GO:0004674">
    <property type="term" value="F:protein serine/threonine kinase activity"/>
    <property type="evidence" value="ECO:0000318"/>
    <property type="project" value="GO_Central"/>
</dbReference>
<proteinExistence type="inferred from homology"/>
<dbReference type="HOGENOM" id="CLU_369448_0_0_1"/>
<dbReference type="InterPro" id="IPR035965">
    <property type="entry name" value="PAS-like_dom_sf"/>
</dbReference>
<evidence type="ECO:0000313" key="17">
    <source>
        <dbReference type="EMBL" id="EFJ04327.1"/>
    </source>
</evidence>
<dbReference type="InterPro" id="IPR000014">
    <property type="entry name" value="PAS"/>
</dbReference>
<dbReference type="eggNOG" id="KOG0192">
    <property type="taxonomic scope" value="Eukaryota"/>
</dbReference>
<evidence type="ECO:0000313" key="18">
    <source>
        <dbReference type="Proteomes" id="UP000001514"/>
    </source>
</evidence>
<dbReference type="PROSITE" id="PS50011">
    <property type="entry name" value="PROTEIN_KINASE_DOM"/>
    <property type="match status" value="1"/>
</dbReference>
<evidence type="ECO:0000259" key="15">
    <source>
        <dbReference type="PROSITE" id="PS50011"/>
    </source>
</evidence>
<organism evidence="18">
    <name type="scientific">Selaginella moellendorffii</name>
    <name type="common">Spikemoss</name>
    <dbReference type="NCBI Taxonomy" id="88036"/>
    <lineage>
        <taxon>Eukaryota</taxon>
        <taxon>Viridiplantae</taxon>
        <taxon>Streptophyta</taxon>
        <taxon>Embryophyta</taxon>
        <taxon>Tracheophyta</taxon>
        <taxon>Lycopodiopsida</taxon>
        <taxon>Selaginellales</taxon>
        <taxon>Selaginellaceae</taxon>
        <taxon>Selaginella</taxon>
    </lineage>
</organism>
<dbReference type="GO" id="GO:0009637">
    <property type="term" value="P:response to blue light"/>
    <property type="evidence" value="ECO:0007669"/>
    <property type="project" value="UniProtKB-ARBA"/>
</dbReference>
<dbReference type="OMA" id="WRANDQE"/>
<feature type="domain" description="Protein kinase" evidence="15">
    <location>
        <begin position="364"/>
        <end position="660"/>
    </location>
</feature>
<dbReference type="InterPro" id="IPR008271">
    <property type="entry name" value="Ser/Thr_kinase_AS"/>
</dbReference>
<dbReference type="InterPro" id="IPR013767">
    <property type="entry name" value="PAS_fold"/>
</dbReference>
<evidence type="ECO:0000256" key="12">
    <source>
        <dbReference type="ARBA" id="ARBA00047899"/>
    </source>
</evidence>
<feature type="non-terminal residue" evidence="17">
    <location>
        <position position="754"/>
    </location>
</feature>
<dbReference type="FunFam" id="3.30.200.20:FF:000060">
    <property type="entry name" value="Serine/threonine-protein kinase isoform 1"/>
    <property type="match status" value="1"/>
</dbReference>
<dbReference type="InterPro" id="IPR001245">
    <property type="entry name" value="Ser-Thr/Tyr_kinase_cat_dom"/>
</dbReference>
<feature type="compositionally biased region" description="Acidic residues" evidence="14">
    <location>
        <begin position="1"/>
        <end position="10"/>
    </location>
</feature>
<dbReference type="InterPro" id="IPR000719">
    <property type="entry name" value="Prot_kinase_dom"/>
</dbReference>
<dbReference type="Gene3D" id="3.30.450.20">
    <property type="entry name" value="PAS domain"/>
    <property type="match status" value="1"/>
</dbReference>
<keyword evidence="11" id="KW-0675">Receptor</keyword>
<feature type="domain" description="PAS" evidence="16">
    <location>
        <begin position="103"/>
        <end position="174"/>
    </location>
</feature>
<feature type="compositionally biased region" description="Low complexity" evidence="14">
    <location>
        <begin position="332"/>
        <end position="345"/>
    </location>
</feature>
<dbReference type="Pfam" id="PF00989">
    <property type="entry name" value="PAS"/>
    <property type="match status" value="1"/>
</dbReference>
<evidence type="ECO:0000256" key="13">
    <source>
        <dbReference type="ARBA" id="ARBA00048679"/>
    </source>
</evidence>
<dbReference type="STRING" id="88036.D8TG89"/>
<dbReference type="Gramene" id="EFJ04327">
    <property type="protein sequence ID" value="EFJ04327"/>
    <property type="gene ID" value="SELMODRAFT_449389"/>
</dbReference>
<feature type="region of interest" description="Disordered" evidence="14">
    <location>
        <begin position="1"/>
        <end position="29"/>
    </location>
</feature>
<dbReference type="NCBIfam" id="TIGR00229">
    <property type="entry name" value="sensory_box"/>
    <property type="match status" value="1"/>
</dbReference>
<evidence type="ECO:0000256" key="4">
    <source>
        <dbReference type="ARBA" id="ARBA00022543"/>
    </source>
</evidence>
<evidence type="ECO:0000256" key="3">
    <source>
        <dbReference type="ARBA" id="ARBA00022527"/>
    </source>
</evidence>
<keyword evidence="8" id="KW-0418">Kinase</keyword>
<dbReference type="Proteomes" id="UP000001514">
    <property type="component" value="Unassembled WGS sequence"/>
</dbReference>
<dbReference type="GO" id="GO:0006355">
    <property type="term" value="P:regulation of DNA-templated transcription"/>
    <property type="evidence" value="ECO:0007669"/>
    <property type="project" value="InterPro"/>
</dbReference>
<keyword evidence="5" id="KW-0716">Sensory transduction</keyword>
<dbReference type="InterPro" id="IPR001610">
    <property type="entry name" value="PAC"/>
</dbReference>
<evidence type="ECO:0000259" key="16">
    <source>
        <dbReference type="PROSITE" id="PS50112"/>
    </source>
</evidence>
<dbReference type="FunCoup" id="D8TG89">
    <property type="interactions" value="1875"/>
</dbReference>
<dbReference type="SMART" id="SM00091">
    <property type="entry name" value="PAS"/>
    <property type="match status" value="1"/>
</dbReference>
<dbReference type="SMART" id="SM00220">
    <property type="entry name" value="S_TKc"/>
    <property type="match status" value="1"/>
</dbReference>
<dbReference type="SMART" id="SM00086">
    <property type="entry name" value="PAC"/>
    <property type="match status" value="1"/>
</dbReference>
<dbReference type="SUPFAM" id="SSF55785">
    <property type="entry name" value="PYP-like sensor domain (PAS domain)"/>
    <property type="match status" value="1"/>
</dbReference>
<feature type="region of interest" description="Disordered" evidence="14">
    <location>
        <begin position="311"/>
        <end position="347"/>
    </location>
</feature>
<gene>
    <name evidence="17" type="ORF">SELMODRAFT_449389</name>
</gene>
<dbReference type="GO" id="GO:0009881">
    <property type="term" value="F:photoreceptor activity"/>
    <property type="evidence" value="ECO:0007669"/>
    <property type="project" value="UniProtKB-KW"/>
</dbReference>
<dbReference type="PANTHER" id="PTHR44329:SF255">
    <property type="entry name" value="OS02G0527600 PROTEIN"/>
    <property type="match status" value="1"/>
</dbReference>
<dbReference type="EMBL" id="GL377956">
    <property type="protein sequence ID" value="EFJ04327.1"/>
    <property type="molecule type" value="Genomic_DNA"/>
</dbReference>
<dbReference type="InterPro" id="IPR011009">
    <property type="entry name" value="Kinase-like_dom_sf"/>
</dbReference>
<dbReference type="InterPro" id="IPR051681">
    <property type="entry name" value="Ser/Thr_Kinases-Pseudokinases"/>
</dbReference>
<dbReference type="Gene3D" id="1.10.510.10">
    <property type="entry name" value="Transferase(Phosphotransferase) domain 1"/>
    <property type="match status" value="1"/>
</dbReference>
<dbReference type="PROSITE" id="PS50112">
    <property type="entry name" value="PAS"/>
    <property type="match status" value="1"/>
</dbReference>
<reference evidence="17 18" key="1">
    <citation type="journal article" date="2011" name="Science">
        <title>The Selaginella genome identifies genetic changes associated with the evolution of vascular plants.</title>
        <authorList>
            <person name="Banks J.A."/>
            <person name="Nishiyama T."/>
            <person name="Hasebe M."/>
            <person name="Bowman J.L."/>
            <person name="Gribskov M."/>
            <person name="dePamphilis C."/>
            <person name="Albert V.A."/>
            <person name="Aono N."/>
            <person name="Aoyama T."/>
            <person name="Ambrose B.A."/>
            <person name="Ashton N.W."/>
            <person name="Axtell M.J."/>
            <person name="Barker E."/>
            <person name="Barker M.S."/>
            <person name="Bennetzen J.L."/>
            <person name="Bonawitz N.D."/>
            <person name="Chapple C."/>
            <person name="Cheng C."/>
            <person name="Correa L.G."/>
            <person name="Dacre M."/>
            <person name="DeBarry J."/>
            <person name="Dreyer I."/>
            <person name="Elias M."/>
            <person name="Engstrom E.M."/>
            <person name="Estelle M."/>
            <person name="Feng L."/>
            <person name="Finet C."/>
            <person name="Floyd S.K."/>
            <person name="Frommer W.B."/>
            <person name="Fujita T."/>
            <person name="Gramzow L."/>
            <person name="Gutensohn M."/>
            <person name="Harholt J."/>
            <person name="Hattori M."/>
            <person name="Heyl A."/>
            <person name="Hirai T."/>
            <person name="Hiwatashi Y."/>
            <person name="Ishikawa M."/>
            <person name="Iwata M."/>
            <person name="Karol K.G."/>
            <person name="Koehler B."/>
            <person name="Kolukisaoglu U."/>
            <person name="Kubo M."/>
            <person name="Kurata T."/>
            <person name="Lalonde S."/>
            <person name="Li K."/>
            <person name="Li Y."/>
            <person name="Litt A."/>
            <person name="Lyons E."/>
            <person name="Manning G."/>
            <person name="Maruyama T."/>
            <person name="Michael T.P."/>
            <person name="Mikami K."/>
            <person name="Miyazaki S."/>
            <person name="Morinaga S."/>
            <person name="Murata T."/>
            <person name="Mueller-Roeber B."/>
            <person name="Nelson D.R."/>
            <person name="Obara M."/>
            <person name="Oguri Y."/>
            <person name="Olmstead R.G."/>
            <person name="Onodera N."/>
            <person name="Petersen B.L."/>
            <person name="Pils B."/>
            <person name="Prigge M."/>
            <person name="Rensing S.A."/>
            <person name="Riano-Pachon D.M."/>
            <person name="Roberts A.W."/>
            <person name="Sato Y."/>
            <person name="Scheller H.V."/>
            <person name="Schulz B."/>
            <person name="Schulz C."/>
            <person name="Shakirov E.V."/>
            <person name="Shibagaki N."/>
            <person name="Shinohara N."/>
            <person name="Shippen D.E."/>
            <person name="Soerensen I."/>
            <person name="Sotooka R."/>
            <person name="Sugimoto N."/>
            <person name="Sugita M."/>
            <person name="Sumikawa N."/>
            <person name="Tanurdzic M."/>
            <person name="Theissen G."/>
            <person name="Ulvskov P."/>
            <person name="Wakazuki S."/>
            <person name="Weng J.K."/>
            <person name="Willats W.W."/>
            <person name="Wipf D."/>
            <person name="Wolf P.G."/>
            <person name="Yang L."/>
            <person name="Zimmer A.D."/>
            <person name="Zhu Q."/>
            <person name="Mitros T."/>
            <person name="Hellsten U."/>
            <person name="Loque D."/>
            <person name="Otillar R."/>
            <person name="Salamov A."/>
            <person name="Schmutz J."/>
            <person name="Shapiro H."/>
            <person name="Lindquist E."/>
            <person name="Lucas S."/>
            <person name="Rokhsar D."/>
            <person name="Grigoriev I.V."/>
        </authorList>
    </citation>
    <scope>NUCLEOTIDE SEQUENCE [LARGE SCALE GENOMIC DNA]</scope>
</reference>
<evidence type="ECO:0000256" key="11">
    <source>
        <dbReference type="ARBA" id="ARBA00023170"/>
    </source>
</evidence>
<keyword evidence="18" id="KW-1185">Reference proteome</keyword>
<dbReference type="PROSITE" id="PS00108">
    <property type="entry name" value="PROTEIN_KINASE_ST"/>
    <property type="match status" value="1"/>
</dbReference>
<dbReference type="Pfam" id="PF07714">
    <property type="entry name" value="PK_Tyr_Ser-Thr"/>
    <property type="match status" value="1"/>
</dbReference>
<keyword evidence="4" id="KW-0600">Photoreceptor protein</keyword>
<name>D8TG89_SELML</name>
<keyword evidence="7" id="KW-0547">Nucleotide-binding</keyword>
<keyword evidence="6" id="KW-0808">Transferase</keyword>
<dbReference type="InParanoid" id="D8TG89"/>
<dbReference type="KEGG" id="smo:SELMODRAFT_449389"/>
<keyword evidence="3" id="KW-0723">Serine/threonine-protein kinase</keyword>
<evidence type="ECO:0000256" key="14">
    <source>
        <dbReference type="SAM" id="MobiDB-lite"/>
    </source>
</evidence>
<dbReference type="GO" id="GO:0007165">
    <property type="term" value="P:signal transduction"/>
    <property type="evidence" value="ECO:0000318"/>
    <property type="project" value="GO_Central"/>
</dbReference>
<evidence type="ECO:0000256" key="9">
    <source>
        <dbReference type="ARBA" id="ARBA00022840"/>
    </source>
</evidence>
<keyword evidence="9" id="KW-0067">ATP-binding</keyword>
<comment type="catalytic activity">
    <reaction evidence="12">
        <text>L-threonyl-[protein] + ATP = O-phospho-L-threonyl-[protein] + ADP + H(+)</text>
        <dbReference type="Rhea" id="RHEA:46608"/>
        <dbReference type="Rhea" id="RHEA-COMP:11060"/>
        <dbReference type="Rhea" id="RHEA-COMP:11605"/>
        <dbReference type="ChEBI" id="CHEBI:15378"/>
        <dbReference type="ChEBI" id="CHEBI:30013"/>
        <dbReference type="ChEBI" id="CHEBI:30616"/>
        <dbReference type="ChEBI" id="CHEBI:61977"/>
        <dbReference type="ChEBI" id="CHEBI:456216"/>
        <dbReference type="EC" id="2.7.11.1"/>
    </reaction>
</comment>
<accession>D8TG89</accession>
<evidence type="ECO:0000256" key="8">
    <source>
        <dbReference type="ARBA" id="ARBA00022777"/>
    </source>
</evidence>
<dbReference type="SUPFAM" id="SSF56112">
    <property type="entry name" value="Protein kinase-like (PK-like)"/>
    <property type="match status" value="1"/>
</dbReference>
<comment type="similarity">
    <text evidence="1">Belongs to the protein kinase superfamily. TKL Ser/Thr protein kinase family. RAF subfamily.</text>
</comment>
<feature type="compositionally biased region" description="Polar residues" evidence="14">
    <location>
        <begin position="320"/>
        <end position="331"/>
    </location>
</feature>
<dbReference type="PANTHER" id="PTHR44329">
    <property type="entry name" value="SERINE/THREONINE-PROTEIN KINASE TNNI3K-RELATED"/>
    <property type="match status" value="1"/>
</dbReference>
<evidence type="ECO:0000256" key="6">
    <source>
        <dbReference type="ARBA" id="ARBA00022679"/>
    </source>
</evidence>
<sequence length="754" mass="84644">MDAPVAEEVEPGQCSSSLQEQIRRLEESHTKLEQEMKKILEERERVVKALRLQQEEASAGHVRRSMSMSPPPKNSSGPRRTSSEKLSDRDLRAALDLKSLSMAEDRYNDILQSMGQAVYMFTTSSEVTYWNRMAERLYGWSAAEAIGRDLIELLIDKSSVESATKILSRLYVGESWVGQFSLKKKSGEIFPAMMTNTPFYNDGKLVGVICVSSDARPFMKSRDFAQADSWQIPFAATFSSLATKILTHLRGNAMEVNPAAAGGSSSGEDLTQASRVFAGLRSRSGSWTGRLWPWSNTEAELASAAAVLRKDEHEHPEAPASNQPIVSMDVNSSMSSTGTASSSSSRHVWDDLESPEYEITWESLSLHDKIGQGSCATVHRGTWCGLDVAVKVFHELQYNESGMEDFRKEVSIMKKLRHPNIVLFLGAASTQDRLYIVTELMPRGSLFKLLHRRPTGLDWKRKLSMALDVARGMTYLHNCTPPIVHRDLKSTNLLVDKNLKVKVGDFSLSRLKHSNFLTGNARMGTSQWMPPEVLRSEASSEKSDVYSFGVILWELATEEVPWKDLDPLQSICFCSAWEERPSFEELTRPSSGSRAASAMEGKKEKEEVGWMRRKMRLIGAEAAWNDEHAKIVSGFLHQNENSRLFCYLDSSGQLHCTPTLPSRWNEVLVFMRDTTQPFKARSIQKLVQCQVINGSPGDAMLRLMQDMYLPLMLEDDTLRANITKDFAGELDKFMATLTESLFEAKGQTILYIPP</sequence>
<evidence type="ECO:0000256" key="2">
    <source>
        <dbReference type="ARBA" id="ARBA00012513"/>
    </source>
</evidence>
<dbReference type="GO" id="GO:0005524">
    <property type="term" value="F:ATP binding"/>
    <property type="evidence" value="ECO:0007669"/>
    <property type="project" value="UniProtKB-KW"/>
</dbReference>
<evidence type="ECO:0000256" key="1">
    <source>
        <dbReference type="ARBA" id="ARBA00010507"/>
    </source>
</evidence>
<feature type="region of interest" description="Disordered" evidence="14">
    <location>
        <begin position="51"/>
        <end position="88"/>
    </location>
</feature>
<evidence type="ECO:0000256" key="10">
    <source>
        <dbReference type="ARBA" id="ARBA00022991"/>
    </source>
</evidence>
<dbReference type="CDD" id="cd00130">
    <property type="entry name" value="PAS"/>
    <property type="match status" value="1"/>
</dbReference>
<dbReference type="AlphaFoldDB" id="D8TG89"/>
<dbReference type="CDD" id="cd13999">
    <property type="entry name" value="STKc_MAP3K-like"/>
    <property type="match status" value="1"/>
</dbReference>
<keyword evidence="10" id="KW-0157">Chromophore</keyword>
<dbReference type="EC" id="2.7.11.1" evidence="2"/>
<evidence type="ECO:0000256" key="5">
    <source>
        <dbReference type="ARBA" id="ARBA00022606"/>
    </source>
</evidence>
<comment type="catalytic activity">
    <reaction evidence="13">
        <text>L-seryl-[protein] + ATP = O-phospho-L-seryl-[protein] + ADP + H(+)</text>
        <dbReference type="Rhea" id="RHEA:17989"/>
        <dbReference type="Rhea" id="RHEA-COMP:9863"/>
        <dbReference type="Rhea" id="RHEA-COMP:11604"/>
        <dbReference type="ChEBI" id="CHEBI:15378"/>
        <dbReference type="ChEBI" id="CHEBI:29999"/>
        <dbReference type="ChEBI" id="CHEBI:30616"/>
        <dbReference type="ChEBI" id="CHEBI:83421"/>
        <dbReference type="ChEBI" id="CHEBI:456216"/>
        <dbReference type="EC" id="2.7.11.1"/>
    </reaction>
</comment>
<protein>
    <recommendedName>
        <fullName evidence="2">non-specific serine/threonine protein kinase</fullName>
        <ecNumber evidence="2">2.7.11.1</ecNumber>
    </recommendedName>
</protein>